<dbReference type="GeneID" id="111105172"/>
<evidence type="ECO:0000256" key="2">
    <source>
        <dbReference type="SAM" id="Phobius"/>
    </source>
</evidence>
<keyword evidence="3" id="KW-1185">Reference proteome</keyword>
<dbReference type="RefSeq" id="XP_022295053.1">
    <property type="nucleotide sequence ID" value="XM_022439345.1"/>
</dbReference>
<evidence type="ECO:0000313" key="3">
    <source>
        <dbReference type="Proteomes" id="UP000694844"/>
    </source>
</evidence>
<evidence type="ECO:0000256" key="1">
    <source>
        <dbReference type="SAM" id="MobiDB-lite"/>
    </source>
</evidence>
<dbReference type="Proteomes" id="UP000694844">
    <property type="component" value="Chromosome 1"/>
</dbReference>
<reference evidence="3" key="1">
    <citation type="submission" date="2024-06" db="UniProtKB">
        <authorList>
            <consortium name="RefSeq"/>
        </authorList>
    </citation>
    <scope>NUCLEOTIDE SEQUENCE [LARGE SCALE GENOMIC DNA]</scope>
</reference>
<organism evidence="3 4">
    <name type="scientific">Crassostrea virginica</name>
    <name type="common">Eastern oyster</name>
    <dbReference type="NCBI Taxonomy" id="6565"/>
    <lineage>
        <taxon>Eukaryota</taxon>
        <taxon>Metazoa</taxon>
        <taxon>Spiralia</taxon>
        <taxon>Lophotrochozoa</taxon>
        <taxon>Mollusca</taxon>
        <taxon>Bivalvia</taxon>
        <taxon>Autobranchia</taxon>
        <taxon>Pteriomorphia</taxon>
        <taxon>Ostreida</taxon>
        <taxon>Ostreoidea</taxon>
        <taxon>Ostreidae</taxon>
        <taxon>Crassostrea</taxon>
    </lineage>
</organism>
<feature type="transmembrane region" description="Helical" evidence="2">
    <location>
        <begin position="89"/>
        <end position="113"/>
    </location>
</feature>
<dbReference type="OrthoDB" id="6160804at2759"/>
<name>A0A8B8AWG6_CRAVI</name>
<accession>A0A8B8AWG6</accession>
<feature type="region of interest" description="Disordered" evidence="1">
    <location>
        <begin position="302"/>
        <end position="324"/>
    </location>
</feature>
<sequence>MTWTSRYSEKWPRLTALFHLDNGVDTDVHENGRYETTFQEPPAEPFYKFYLHPDDIARGRSVSQYSMQAGGGADNSRAPKSCNNANVRLFLGTVLLFSLAGVVAVAVTLAVLLSQPHGSSHSYSKIVDEKYSSELLMQKEKFLSQELCDLMKNMFKLDVSENRPLLDCSVSLLIQNGHMKVDFKVPATEKLMNEEIEKIKQNVLKNIKDLDIGLGVVSNTDDISIYKKNDQTSTTVQIILTTNKPVSDVTVATTDVDTVTKMDVEKEGINHLPLDIENPFHVTDFQLDTKLTTHKIMKDPATSSISTVPSTTSLTTPNSTAPPTMTTMDPLPDHTSIDDLSFLSHLNKTVKDLIQDFHHGLGGTELPSMSSTEMPLLDTKGKSVFPEVNKDYFGATFDANDTFDFSGLQFLGSDAPEKEQSQNKSMPMYDNLSITKSPTVFDFSDLPLPSVVNDTEIKDTFPKHDVSNIDFSKTLNDLYRNFDFNAWKSDEPTTTKSPLNESDIRNISDNIHQRLKKEMLSTIETNYTDEGRTQTTTNVPVSTTSSSLQDLYKDFLWNFGARMHTTPEPEYPIHDHSSHSSLHPDNHHDGHGLSYAPLHFSGNTIGPELTLTEESHFDFGGLSLQDVPMENTTLNPLTNETTEELNSTHNPSFIESEQSFTQNVSQNDLFHGTGIPNFDGLLLDSSRASEITTSSPVASNTVSRDPKHESRLMTNQMFMTQNSLDLTITPTLHLSSSYVALHTPIISDDTSTKVSNGTQVNIVNDMISSIKSKTMMSSVNYVMSSSEENILPTGSLSFHQTKYLQTTNSSIYPWKSSVILESATPKYAIVQNMSKQSNTPQISIESSTTTIATAPTYSRKPSPVSSEIKISESSTDLPSSNKELIIDDVVFPKHLSFPDQKYVDHTLLQYPDKSIRSSIDGFSEMDFNENQQRNGEGMKNGATIPLTELSHSDSLDLETVNLSRLKSLSHSQRSSMRMAIPLAKSSIIPSLSSSHSTSSANIQYYDISKTFHISDIYDTSRNTALFTLVNLSSISRQLFENKQSSVQPSYHTRFSNIQHLPSSVLPPEMSSFIVEKYTSLYETPYIKSNLSILRNETTQHSVDITKSNAFSAYEMVTGNAKQQNTDSASMASVFAMDETSLLPVIPSSSIQQAGILTASEVFPDFMNITFPEQNWTMKIDISKSERIIETSTERLNIPMSSPVFGDFKTQFLTEPSSLVSSINSMKIPEDRSLYPTSSFQALEEPPKSEEIGVFQTNLPWGALDIIPTKSSFINTDLLTNAIQKIEPPTNIVSSSSDEIMFSESDNQSPILYPSTVMDIFETDTTSRAPYQTPSISVYHVTHEPIVYLTIDTRPVTESSMQIIPTSRQTLQATLFRDRRKFDDLSFKRERERFKMKDISDNFILSTVKTPTNVAITTSRPNLTADQFADIRRRLAKLRAAKLEKLRRQQRLFSRTQSGIGNDFPLRREISGSNTANMFVGRGIDVNNRRSFQRPTRSPSFIGTTENPRQRVDRNRLFPGFNTDGQFNRNFLNNIRWNG</sequence>
<protein>
    <submittedName>
        <fullName evidence="4">Uncharacterized protein LOC111105172</fullName>
    </submittedName>
</protein>
<proteinExistence type="predicted"/>
<feature type="region of interest" description="Disordered" evidence="1">
    <location>
        <begin position="853"/>
        <end position="875"/>
    </location>
</feature>
<reference evidence="4" key="2">
    <citation type="submission" date="2025-08" db="UniProtKB">
        <authorList>
            <consortium name="RefSeq"/>
        </authorList>
    </citation>
    <scope>IDENTIFICATION</scope>
    <source>
        <tissue evidence="4">Whole sample</tissue>
    </source>
</reference>
<keyword evidence="2" id="KW-1133">Transmembrane helix</keyword>
<evidence type="ECO:0000313" key="4">
    <source>
        <dbReference type="RefSeq" id="XP_022295053.1"/>
    </source>
</evidence>
<keyword evidence="2" id="KW-0472">Membrane</keyword>
<keyword evidence="2" id="KW-0812">Transmembrane</keyword>
<gene>
    <name evidence="4" type="primary">LOC111105172</name>
</gene>
<dbReference type="KEGG" id="cvn:111105172"/>